<proteinExistence type="predicted"/>
<dbReference type="EMBL" id="VTUZ01000002">
    <property type="protein sequence ID" value="KAA1015112.1"/>
    <property type="molecule type" value="Genomic_DNA"/>
</dbReference>
<dbReference type="Pfam" id="PF01609">
    <property type="entry name" value="DDE_Tnp_1"/>
    <property type="match status" value="1"/>
</dbReference>
<dbReference type="InterPro" id="IPR002559">
    <property type="entry name" value="Transposase_11"/>
</dbReference>
<keyword evidence="3" id="KW-1185">Reference proteome</keyword>
<dbReference type="AlphaFoldDB" id="A0A5B0HJ68"/>
<dbReference type="GO" id="GO:0004803">
    <property type="term" value="F:transposase activity"/>
    <property type="evidence" value="ECO:0007669"/>
    <property type="project" value="InterPro"/>
</dbReference>
<sequence>MKNTDSVLDQVVELVAASPLTQEHWVIDYRIYDPDSDGKTKLDHVREMLTNLVHHKRVPFRRVLMDTWYAARELMLFIESLPKIYYSFCPRRANRQVHDSGATSPYQRIDSREWDVGALAHGKTIKIKVFPKHHKVKLFRVEGSTHRTDHLTQDSSLATHNACGLRWKIEQFHREAKQLTGIERSNVAKPASSAITLPAPYSCGFGLLRDCQTDLSDSHQVKHQILDDFLRQQLKNPSLRMKFA</sequence>
<evidence type="ECO:0000259" key="1">
    <source>
        <dbReference type="Pfam" id="PF01609"/>
    </source>
</evidence>
<feature type="domain" description="Transposase IS4-like" evidence="1">
    <location>
        <begin position="44"/>
        <end position="192"/>
    </location>
</feature>
<protein>
    <recommendedName>
        <fullName evidence="1">Transposase IS4-like domain-containing protein</fullName>
    </recommendedName>
</protein>
<dbReference type="SUPFAM" id="SSF53098">
    <property type="entry name" value="Ribonuclease H-like"/>
    <property type="match status" value="1"/>
</dbReference>
<dbReference type="Proteomes" id="UP000325273">
    <property type="component" value="Unassembled WGS sequence"/>
</dbReference>
<accession>A0A5B0HJ68</accession>
<dbReference type="GO" id="GO:0006313">
    <property type="term" value="P:DNA transposition"/>
    <property type="evidence" value="ECO:0007669"/>
    <property type="project" value="InterPro"/>
</dbReference>
<name>A0A5B0HJ68_9BURK</name>
<comment type="caution">
    <text evidence="2">The sequence shown here is derived from an EMBL/GenBank/DDBJ whole genome shotgun (WGS) entry which is preliminary data.</text>
</comment>
<evidence type="ECO:0000313" key="3">
    <source>
        <dbReference type="Proteomes" id="UP000325273"/>
    </source>
</evidence>
<dbReference type="InterPro" id="IPR012337">
    <property type="entry name" value="RNaseH-like_sf"/>
</dbReference>
<organism evidence="2 3">
    <name type="scientific">Paraburkholderia panacisoli</name>
    <dbReference type="NCBI Taxonomy" id="2603818"/>
    <lineage>
        <taxon>Bacteria</taxon>
        <taxon>Pseudomonadati</taxon>
        <taxon>Pseudomonadota</taxon>
        <taxon>Betaproteobacteria</taxon>
        <taxon>Burkholderiales</taxon>
        <taxon>Burkholderiaceae</taxon>
        <taxon>Paraburkholderia</taxon>
    </lineage>
</organism>
<dbReference type="GO" id="GO:0003677">
    <property type="term" value="F:DNA binding"/>
    <property type="evidence" value="ECO:0007669"/>
    <property type="project" value="InterPro"/>
</dbReference>
<reference evidence="2 3" key="1">
    <citation type="submission" date="2019-08" db="EMBL/GenBank/DDBJ databases">
        <title>Paraburkholderia sp. DCY113.</title>
        <authorList>
            <person name="Kang J."/>
        </authorList>
    </citation>
    <scope>NUCLEOTIDE SEQUENCE [LARGE SCALE GENOMIC DNA]</scope>
    <source>
        <strain evidence="2 3">DCY113</strain>
    </source>
</reference>
<evidence type="ECO:0000313" key="2">
    <source>
        <dbReference type="EMBL" id="KAA1015112.1"/>
    </source>
</evidence>
<gene>
    <name evidence="2" type="ORF">FVF58_04095</name>
</gene>